<gene>
    <name evidence="1" type="ORF">acsn021_14410</name>
</gene>
<name>A0A6S6R2Z2_9FIRM</name>
<proteinExistence type="predicted"/>
<evidence type="ECO:0000313" key="1">
    <source>
        <dbReference type="EMBL" id="BCJ93872.1"/>
    </source>
</evidence>
<protein>
    <submittedName>
        <fullName evidence="1">Uncharacterized protein</fullName>
    </submittedName>
</protein>
<dbReference type="RefSeq" id="WP_184092539.1">
    <property type="nucleotide sequence ID" value="NZ_AP023367.1"/>
</dbReference>
<organism evidence="1 2">
    <name type="scientific">Anaerocolumna cellulosilytica</name>
    <dbReference type="NCBI Taxonomy" id="433286"/>
    <lineage>
        <taxon>Bacteria</taxon>
        <taxon>Bacillati</taxon>
        <taxon>Bacillota</taxon>
        <taxon>Clostridia</taxon>
        <taxon>Lachnospirales</taxon>
        <taxon>Lachnospiraceae</taxon>
        <taxon>Anaerocolumna</taxon>
    </lineage>
</organism>
<accession>A0A6S6R2Z2</accession>
<dbReference type="EMBL" id="AP023367">
    <property type="protein sequence ID" value="BCJ93872.1"/>
    <property type="molecule type" value="Genomic_DNA"/>
</dbReference>
<evidence type="ECO:0000313" key="2">
    <source>
        <dbReference type="Proteomes" id="UP000515561"/>
    </source>
</evidence>
<dbReference type="KEGG" id="acel:acsn021_14410"/>
<reference evidence="1 2" key="1">
    <citation type="journal article" date="2016" name="Int. J. Syst. Evol. Microbiol.">
        <title>Descriptions of Anaerotaenia torta gen. nov., sp. nov. and Anaerocolumna cellulosilytica gen. nov., sp. nov. isolated from a methanogenic reactor of cattle waste.</title>
        <authorList>
            <person name="Uek A."/>
            <person name="Ohtaki Y."/>
            <person name="Kaku N."/>
            <person name="Ueki K."/>
        </authorList>
    </citation>
    <scope>NUCLEOTIDE SEQUENCE [LARGE SCALE GENOMIC DNA]</scope>
    <source>
        <strain evidence="1 2">SN021</strain>
    </source>
</reference>
<sequence>MKKQNIDLADFISKGNVEHMYKDNFLFMKTNRAIPTRRFDKEHLSVNSYMYLPYRYKLPLRIDLTVKIDAPGFYLLFGKGHINFGTLISDNRRIDDIVAPSRKTALFHNYMKMDEFTDISVLYDLNEMQILINGEERYDSKKEKYMKASAFDPMNAEGFEFKLACDKLVNLCIKSVCITEYEDTCKINHEGEDNPSAITSNYMKEPGEKLTFEKYISLLPTQFRIDITHMDAYLKSLKAVKMKRILEKNGNKITYVSSDYGFSYAIHLSNDVFYHTLQWYVITKGKPDTWHRKADMMEETLRRLRVKMPEFADRMFYNLEDCVGCYNHCLVKTRYQLQDKQKHACHGRLQFQMNTAGFQDARIFIDEINQIVKETP</sequence>
<keyword evidence="2" id="KW-1185">Reference proteome</keyword>
<dbReference type="AlphaFoldDB" id="A0A6S6R2Z2"/>
<dbReference type="Proteomes" id="UP000515561">
    <property type="component" value="Chromosome"/>
</dbReference>